<reference evidence="2 3" key="1">
    <citation type="journal article" date="2009" name="Stand. Genomic Sci.">
        <title>Complete genome sequence of Kangiella koreensis type strain (SW-125).</title>
        <authorList>
            <person name="Han C."/>
            <person name="Sikorski J."/>
            <person name="Lapidus A."/>
            <person name="Nolan M."/>
            <person name="Glavina Del Rio T."/>
            <person name="Tice H."/>
            <person name="Cheng J.F."/>
            <person name="Lucas S."/>
            <person name="Chen F."/>
            <person name="Copeland A."/>
            <person name="Ivanova N."/>
            <person name="Mavromatis K."/>
            <person name="Ovchinnikova G."/>
            <person name="Pati A."/>
            <person name="Bruce D."/>
            <person name="Goodwin L."/>
            <person name="Pitluck S."/>
            <person name="Chen A."/>
            <person name="Palaniappan K."/>
            <person name="Land M."/>
            <person name="Hauser L."/>
            <person name="Chang Y.J."/>
            <person name="Jeffries C.D."/>
            <person name="Chain P."/>
            <person name="Saunders E."/>
            <person name="Brettin T."/>
            <person name="Goker M."/>
            <person name="Tindall B.J."/>
            <person name="Bristow J."/>
            <person name="Eisen J.A."/>
            <person name="Markowitz V."/>
            <person name="Hugenholtz P."/>
            <person name="Kyrpides N.C."/>
            <person name="Klenk H.P."/>
            <person name="Detter J.C."/>
        </authorList>
    </citation>
    <scope>NUCLEOTIDE SEQUENCE [LARGE SCALE GENOMIC DNA]</scope>
    <source>
        <strain evidence="3">DSM 16069 / KCTC 12182 / SW-125</strain>
    </source>
</reference>
<proteinExistence type="predicted"/>
<dbReference type="InterPro" id="IPR005625">
    <property type="entry name" value="PepSY-ass_TM"/>
</dbReference>
<dbReference type="HOGENOM" id="CLU_031962_4_2_6"/>
<dbReference type="InParanoid" id="C7RCM0"/>
<dbReference type="KEGG" id="kko:Kkor_1600"/>
<dbReference type="eggNOG" id="COG3182">
    <property type="taxonomic scope" value="Bacteria"/>
</dbReference>
<feature type="transmembrane region" description="Helical" evidence="1">
    <location>
        <begin position="314"/>
        <end position="340"/>
    </location>
</feature>
<dbReference type="OrthoDB" id="9776609at2"/>
<sequence>MRTRRVITILHKWLGLALSLWLLLVAITGTLLLFKTELLQLTYSSLNLPTIPSQEQAAKVFDQRPANYGFVPSEYHPWIETVDDQGTHHYYSAEGDLLLSRSAMGDWIEWMVEFHHHLFLHELGKELQGIFGIGCLLLIFSGLIKWWPRKRWSKKDFSVRLSKPSQKQWGQTLWQSHRTVGVILFVPILIAVATGTAMMYSTAVGTALQTLFPQKGQERPLIDIPILSSASWQERFAAAEVIMPEAQPKLISWASNSMRMTQPEEWHKNGRTRIAFDSATHEVSEWTNIREQTLGYRLAQKVYPLHIANIGGNIYLTLIFLSGLALILLSVTGVWFWFWYRQKRKVRN</sequence>
<keyword evidence="1" id="KW-1133">Transmembrane helix</keyword>
<dbReference type="EMBL" id="CP001707">
    <property type="protein sequence ID" value="ACV27012.1"/>
    <property type="molecule type" value="Genomic_DNA"/>
</dbReference>
<dbReference type="Pfam" id="PF03929">
    <property type="entry name" value="PepSY_TM"/>
    <property type="match status" value="1"/>
</dbReference>
<evidence type="ECO:0000313" key="2">
    <source>
        <dbReference type="EMBL" id="ACV27012.1"/>
    </source>
</evidence>
<dbReference type="PANTHER" id="PTHR34219:SF3">
    <property type="entry name" value="BLL7967 PROTEIN"/>
    <property type="match status" value="1"/>
</dbReference>
<organism evidence="2 3">
    <name type="scientific">Kangiella koreensis (strain DSM 16069 / JCM 12317 / KCTC 12182 / SW-125)</name>
    <dbReference type="NCBI Taxonomy" id="523791"/>
    <lineage>
        <taxon>Bacteria</taxon>
        <taxon>Pseudomonadati</taxon>
        <taxon>Pseudomonadota</taxon>
        <taxon>Gammaproteobacteria</taxon>
        <taxon>Kangiellales</taxon>
        <taxon>Kangiellaceae</taxon>
        <taxon>Kangiella</taxon>
    </lineage>
</organism>
<evidence type="ECO:0000313" key="3">
    <source>
        <dbReference type="Proteomes" id="UP000001231"/>
    </source>
</evidence>
<name>C7RCM0_KANKD</name>
<evidence type="ECO:0000256" key="1">
    <source>
        <dbReference type="SAM" id="Phobius"/>
    </source>
</evidence>
<dbReference type="Proteomes" id="UP000001231">
    <property type="component" value="Chromosome"/>
</dbReference>
<dbReference type="PANTHER" id="PTHR34219">
    <property type="entry name" value="IRON-REGULATED INNER MEMBRANE PROTEIN-RELATED"/>
    <property type="match status" value="1"/>
</dbReference>
<keyword evidence="3" id="KW-1185">Reference proteome</keyword>
<keyword evidence="1" id="KW-0812">Transmembrane</keyword>
<protein>
    <submittedName>
        <fullName evidence="2">PepSY-associated TM helix domain protein</fullName>
    </submittedName>
</protein>
<dbReference type="STRING" id="523791.Kkor_1600"/>
<feature type="transmembrane region" description="Helical" evidence="1">
    <location>
        <begin position="180"/>
        <end position="200"/>
    </location>
</feature>
<accession>C7RCM0</accession>
<dbReference type="AlphaFoldDB" id="C7RCM0"/>
<gene>
    <name evidence="2" type="ordered locus">Kkor_1600</name>
</gene>
<feature type="transmembrane region" description="Helical" evidence="1">
    <location>
        <begin position="12"/>
        <end position="34"/>
    </location>
</feature>
<feature type="transmembrane region" description="Helical" evidence="1">
    <location>
        <begin position="127"/>
        <end position="147"/>
    </location>
</feature>
<dbReference type="RefSeq" id="WP_015780618.1">
    <property type="nucleotide sequence ID" value="NC_013166.1"/>
</dbReference>
<keyword evidence="1" id="KW-0472">Membrane</keyword>